<proteinExistence type="inferred from homology"/>
<gene>
    <name evidence="3" type="ORF">EZS28_007774</name>
</gene>
<protein>
    <recommendedName>
        <fullName evidence="2">Peptidase C14 caspase domain-containing protein</fullName>
    </recommendedName>
</protein>
<comment type="similarity">
    <text evidence="1">Belongs to the peptidase C14B family.</text>
</comment>
<dbReference type="SUPFAM" id="SSF52129">
    <property type="entry name" value="Caspase-like"/>
    <property type="match status" value="1"/>
</dbReference>
<comment type="caution">
    <text evidence="3">The sequence shown here is derived from an EMBL/GenBank/DDBJ whole genome shotgun (WGS) entry which is preliminary data.</text>
</comment>
<feature type="domain" description="Peptidase C14 caspase" evidence="2">
    <location>
        <begin position="184"/>
        <end position="395"/>
    </location>
</feature>
<dbReference type="InterPro" id="IPR050452">
    <property type="entry name" value="Metacaspase"/>
</dbReference>
<dbReference type="AlphaFoldDB" id="A0A5J4WQK1"/>
<dbReference type="PANTHER" id="PTHR48104">
    <property type="entry name" value="METACASPASE-4"/>
    <property type="match status" value="1"/>
</dbReference>
<evidence type="ECO:0000256" key="1">
    <source>
        <dbReference type="ARBA" id="ARBA00009005"/>
    </source>
</evidence>
<evidence type="ECO:0000313" key="4">
    <source>
        <dbReference type="Proteomes" id="UP000324800"/>
    </source>
</evidence>
<organism evidence="3 4">
    <name type="scientific">Streblomastix strix</name>
    <dbReference type="NCBI Taxonomy" id="222440"/>
    <lineage>
        <taxon>Eukaryota</taxon>
        <taxon>Metamonada</taxon>
        <taxon>Preaxostyla</taxon>
        <taxon>Oxymonadida</taxon>
        <taxon>Streblomastigidae</taxon>
        <taxon>Streblomastix</taxon>
    </lineage>
</organism>
<dbReference type="GO" id="GO:0006508">
    <property type="term" value="P:proteolysis"/>
    <property type="evidence" value="ECO:0007669"/>
    <property type="project" value="InterPro"/>
</dbReference>
<dbReference type="PANTHER" id="PTHR48104:SF30">
    <property type="entry name" value="METACASPASE-1"/>
    <property type="match status" value="1"/>
</dbReference>
<dbReference type="Proteomes" id="UP000324800">
    <property type="component" value="Unassembled WGS sequence"/>
</dbReference>
<dbReference type="OrthoDB" id="3223806at2759"/>
<feature type="domain" description="Peptidase C14 caspase" evidence="2">
    <location>
        <begin position="520"/>
        <end position="738"/>
    </location>
</feature>
<dbReference type="EMBL" id="SNRW01001361">
    <property type="protein sequence ID" value="KAA6396695.1"/>
    <property type="molecule type" value="Genomic_DNA"/>
</dbReference>
<dbReference type="GO" id="GO:0005737">
    <property type="term" value="C:cytoplasm"/>
    <property type="evidence" value="ECO:0007669"/>
    <property type="project" value="TreeGrafter"/>
</dbReference>
<evidence type="ECO:0000259" key="2">
    <source>
        <dbReference type="Pfam" id="PF00656"/>
    </source>
</evidence>
<sequence>MGQCLSSTFNVVSKAVVPTNKDGESGGGLDSIVEKVQSLIQNDQIQQIIAQIPQFLNGGEGESLQDRVMRFLSPIKEIFTGPTEYDQAIGEDDWVPPTKLPAQHVETDAEKLEQKKRWATFATFMAKPYNYDSKYKQQLQELDAMGCINLERTSRDQIPSLEINYCCALFFCPYEGLPHTLDLGPINDGINMAKLFVSRRYRVFYFCDATPQDYYRWMDWLLDNVEVQFCSYFSGHGTQIPDKTGKEKDGLSEVMVFYDEDTKFKKTGGQKVTAVAGITNETITDTVMHELIMNKEYPQTRIVLITDCCHSGTMFNFDQPLTNLKPNIPPPNVVCIGAAQDEETAKQTVLGGKESGVFTYNFEQLIKSKPATNFNELQTYMKKNIAKYQNIQITASKQELLGKAVVMDMELIDSELQLADLPDILNQKAPEKITSVPVVDVPSKVEVQEAKKRWSQFISELQAPAPYVSKYKDQLQKLDSLGCINLERIKREQIPPNIDLSYCIALFFCPYEDLPHTLDVGPVNDALLMSQLFLNRGYNVVYLCDATPHEYYKWMDWLLSNVQKEFVSFFSGHGTQMTDKTGLETDGLTEVIVLYNAKSKKNQSVTKITPIKGITDETVEDTVMHDLIISKDYPDTRVVLLTDCCHSGTMFNFDQPISPNAKLNSPQSQTIKIVCVGAAVDAQTAKQTVQGNIESGVFTYNFTQLVKSKPATTFNELNTYMVKNVAKYQTIQLTGTSSSLYSQPVVVNAK</sequence>
<evidence type="ECO:0000313" key="3">
    <source>
        <dbReference type="EMBL" id="KAA6396695.1"/>
    </source>
</evidence>
<dbReference type="InterPro" id="IPR011600">
    <property type="entry name" value="Pept_C14_caspase"/>
</dbReference>
<dbReference type="InterPro" id="IPR029030">
    <property type="entry name" value="Caspase-like_dom_sf"/>
</dbReference>
<dbReference type="Pfam" id="PF00656">
    <property type="entry name" value="Peptidase_C14"/>
    <property type="match status" value="2"/>
</dbReference>
<dbReference type="Gene3D" id="3.40.50.1460">
    <property type="match status" value="2"/>
</dbReference>
<name>A0A5J4WQK1_9EUKA</name>
<accession>A0A5J4WQK1</accession>
<dbReference type="GO" id="GO:0004197">
    <property type="term" value="F:cysteine-type endopeptidase activity"/>
    <property type="evidence" value="ECO:0007669"/>
    <property type="project" value="InterPro"/>
</dbReference>
<reference evidence="3 4" key="1">
    <citation type="submission" date="2019-03" db="EMBL/GenBank/DDBJ databases">
        <title>Single cell metagenomics reveals metabolic interactions within the superorganism composed of flagellate Streblomastix strix and complex community of Bacteroidetes bacteria on its surface.</title>
        <authorList>
            <person name="Treitli S.C."/>
            <person name="Kolisko M."/>
            <person name="Husnik F."/>
            <person name="Keeling P."/>
            <person name="Hampl V."/>
        </authorList>
    </citation>
    <scope>NUCLEOTIDE SEQUENCE [LARGE SCALE GENOMIC DNA]</scope>
    <source>
        <strain evidence="3">ST1C</strain>
    </source>
</reference>